<organism evidence="1 2">
    <name type="scientific">Deinococcus roseus</name>
    <dbReference type="NCBI Taxonomy" id="392414"/>
    <lineage>
        <taxon>Bacteria</taxon>
        <taxon>Thermotogati</taxon>
        <taxon>Deinococcota</taxon>
        <taxon>Deinococci</taxon>
        <taxon>Deinococcales</taxon>
        <taxon>Deinococcaceae</taxon>
        <taxon>Deinococcus</taxon>
    </lineage>
</organism>
<name>A0ABQ2CVL9_9DEIO</name>
<proteinExistence type="predicted"/>
<evidence type="ECO:0008006" key="3">
    <source>
        <dbReference type="Google" id="ProtNLM"/>
    </source>
</evidence>
<reference evidence="2" key="1">
    <citation type="journal article" date="2019" name="Int. J. Syst. Evol. Microbiol.">
        <title>The Global Catalogue of Microorganisms (GCM) 10K type strain sequencing project: providing services to taxonomists for standard genome sequencing and annotation.</title>
        <authorList>
            <consortium name="The Broad Institute Genomics Platform"/>
            <consortium name="The Broad Institute Genome Sequencing Center for Infectious Disease"/>
            <person name="Wu L."/>
            <person name="Ma J."/>
        </authorList>
    </citation>
    <scope>NUCLEOTIDE SEQUENCE [LARGE SCALE GENOMIC DNA]</scope>
    <source>
        <strain evidence="2">JCM 14370</strain>
    </source>
</reference>
<protein>
    <recommendedName>
        <fullName evidence="3">Shikimate dehydrogenase</fullName>
    </recommendedName>
</protein>
<sequence length="326" mass="35679">MNTFAFLAYPREISQDLAKLTHLPALKLIPDAAYEYAMRKFPIRPVLTGHLQTSQHPVRGHVISVPLTANHLKSLPAEEVHAKISEAISHARDLGASMIGLGALTAEVSGAGKAFQSRKDISITSGAAYRAASIVLEIERLLKHLPRKPTITLVGSDVVLASALLPVIQKIHGIHQVTVDPEPTPMKLREADLLVLLGDTSNLQIRSEHLKYNAMVLNASRGRAMDPRISRDRSDVIVTDPSIFNPAIRIQSIPGYSKTLCPSLTETILLSLEGHRGHFALGGPDSAQIEQLLLLLKKHQNLHFDFVPRQVRPARTTQLQGSAGWI</sequence>
<dbReference type="Proteomes" id="UP000632222">
    <property type="component" value="Unassembled WGS sequence"/>
</dbReference>
<evidence type="ECO:0000313" key="1">
    <source>
        <dbReference type="EMBL" id="GGJ25390.1"/>
    </source>
</evidence>
<dbReference type="RefSeq" id="WP_189000550.1">
    <property type="nucleotide sequence ID" value="NZ_BMOD01000002.1"/>
</dbReference>
<comment type="caution">
    <text evidence="1">The sequence shown here is derived from an EMBL/GenBank/DDBJ whole genome shotgun (WGS) entry which is preliminary data.</text>
</comment>
<gene>
    <name evidence="1" type="ORF">GCM10008938_09240</name>
</gene>
<evidence type="ECO:0000313" key="2">
    <source>
        <dbReference type="Proteomes" id="UP000632222"/>
    </source>
</evidence>
<accession>A0ABQ2CVL9</accession>
<dbReference type="EMBL" id="BMOD01000002">
    <property type="protein sequence ID" value="GGJ25390.1"/>
    <property type="molecule type" value="Genomic_DNA"/>
</dbReference>
<keyword evidence="2" id="KW-1185">Reference proteome</keyword>